<evidence type="ECO:0000313" key="2">
    <source>
        <dbReference type="Proteomes" id="UP001642484"/>
    </source>
</evidence>
<evidence type="ECO:0000313" key="1">
    <source>
        <dbReference type="EMBL" id="CAK9014308.1"/>
    </source>
</evidence>
<dbReference type="Proteomes" id="UP001642484">
    <property type="component" value="Unassembled WGS sequence"/>
</dbReference>
<reference evidence="1 2" key="1">
    <citation type="submission" date="2024-02" db="EMBL/GenBank/DDBJ databases">
        <authorList>
            <person name="Chen Y."/>
            <person name="Shah S."/>
            <person name="Dougan E. K."/>
            <person name="Thang M."/>
            <person name="Chan C."/>
        </authorList>
    </citation>
    <scope>NUCLEOTIDE SEQUENCE [LARGE SCALE GENOMIC DNA]</scope>
</reference>
<gene>
    <name evidence="1" type="ORF">CCMP2556_LOCUS11629</name>
</gene>
<sequence>MTDLFASLTLDSPCGVLSSLKPSNWRLAPPEPCISGSTYAICNGKGIEVRLFGRMNNSACPISRIWWWISCELNPQFPPVSDTGPSILSSEWPPSSEMPI</sequence>
<proteinExistence type="predicted"/>
<dbReference type="EMBL" id="CAXAMN010005557">
    <property type="protein sequence ID" value="CAK9014308.1"/>
    <property type="molecule type" value="Genomic_DNA"/>
</dbReference>
<keyword evidence="2" id="KW-1185">Reference proteome</keyword>
<comment type="caution">
    <text evidence="1">The sequence shown here is derived from an EMBL/GenBank/DDBJ whole genome shotgun (WGS) entry which is preliminary data.</text>
</comment>
<protein>
    <submittedName>
        <fullName evidence="1">Uncharacterized protein</fullName>
    </submittedName>
</protein>
<accession>A0ABP0JIR1</accession>
<organism evidence="1 2">
    <name type="scientific">Durusdinium trenchii</name>
    <dbReference type="NCBI Taxonomy" id="1381693"/>
    <lineage>
        <taxon>Eukaryota</taxon>
        <taxon>Sar</taxon>
        <taxon>Alveolata</taxon>
        <taxon>Dinophyceae</taxon>
        <taxon>Suessiales</taxon>
        <taxon>Symbiodiniaceae</taxon>
        <taxon>Durusdinium</taxon>
    </lineage>
</organism>
<name>A0ABP0JIR1_9DINO</name>